<feature type="domain" description="DUF2726" evidence="2">
    <location>
        <begin position="70"/>
        <end position="186"/>
    </location>
</feature>
<organism evidence="3 4">
    <name type="scientific">Azonexus hydrophilus</name>
    <dbReference type="NCBI Taxonomy" id="418702"/>
    <lineage>
        <taxon>Bacteria</taxon>
        <taxon>Pseudomonadati</taxon>
        <taxon>Pseudomonadota</taxon>
        <taxon>Betaproteobacteria</taxon>
        <taxon>Rhodocyclales</taxon>
        <taxon>Azonexaceae</taxon>
        <taxon>Azonexus</taxon>
    </lineage>
</organism>
<keyword evidence="1" id="KW-0812">Transmembrane</keyword>
<gene>
    <name evidence="3" type="ORF">BJN45_00275</name>
</gene>
<keyword evidence="1" id="KW-0472">Membrane</keyword>
<sequence length="198" mass="22190">MDNVTLSIVLAAGAVAGILLFIYRRSGQTPVAETARSRQYAGSHREVRQQQLDLDPQTRFVESPKRKQYRLLNDSEQELYHRLCEAMPSMQVFVQVGVAQLALARGRQEAQRLSRMAGRGVDFVVCDADFSIVAAIELAWPTTGQETDNAEDVKRVALQSLGIPLIVFRPNKLPDADTISREIADAILRRNRLEAERD</sequence>
<feature type="transmembrane region" description="Helical" evidence="1">
    <location>
        <begin position="6"/>
        <end position="23"/>
    </location>
</feature>
<proteinExistence type="predicted"/>
<keyword evidence="4" id="KW-1185">Reference proteome</keyword>
<dbReference type="Pfam" id="PF10881">
    <property type="entry name" value="DUF2726"/>
    <property type="match status" value="1"/>
</dbReference>
<accession>A0A1R1IBG1</accession>
<evidence type="ECO:0000313" key="3">
    <source>
        <dbReference type="EMBL" id="OMG56113.1"/>
    </source>
</evidence>
<reference evidence="3 4" key="1">
    <citation type="submission" date="2016-10" db="EMBL/GenBank/DDBJ databases">
        <title>Alkaliphiles isolated from bioreactors.</title>
        <authorList>
            <person name="Salah Z."/>
            <person name="Rout S.P."/>
            <person name="Humphreys P.N."/>
        </authorList>
    </citation>
    <scope>NUCLEOTIDE SEQUENCE [LARGE SCALE GENOMIC DNA]</scope>
    <source>
        <strain evidence="3 4">ZS02</strain>
    </source>
</reference>
<keyword evidence="1" id="KW-1133">Transmembrane helix</keyword>
<dbReference type="AlphaFoldDB" id="A0A1R1IBG1"/>
<name>A0A1R1IBG1_9RHOO</name>
<evidence type="ECO:0000313" key="4">
    <source>
        <dbReference type="Proteomes" id="UP000187526"/>
    </source>
</evidence>
<dbReference type="STRING" id="418702.BJN45_00275"/>
<dbReference type="Proteomes" id="UP000187526">
    <property type="component" value="Unassembled WGS sequence"/>
</dbReference>
<protein>
    <recommendedName>
        <fullName evidence="2">DUF2726 domain-containing protein</fullName>
    </recommendedName>
</protein>
<dbReference type="InterPro" id="IPR024402">
    <property type="entry name" value="DUF2726"/>
</dbReference>
<comment type="caution">
    <text evidence="3">The sequence shown here is derived from an EMBL/GenBank/DDBJ whole genome shotgun (WGS) entry which is preliminary data.</text>
</comment>
<evidence type="ECO:0000259" key="2">
    <source>
        <dbReference type="Pfam" id="PF10881"/>
    </source>
</evidence>
<dbReference type="EMBL" id="MTHD01000001">
    <property type="protein sequence ID" value="OMG56113.1"/>
    <property type="molecule type" value="Genomic_DNA"/>
</dbReference>
<dbReference type="RefSeq" id="WP_076090948.1">
    <property type="nucleotide sequence ID" value="NZ_MTHD01000001.1"/>
</dbReference>
<evidence type="ECO:0000256" key="1">
    <source>
        <dbReference type="SAM" id="Phobius"/>
    </source>
</evidence>